<gene>
    <name evidence="1" type="ORF">HMPREF0083_05427</name>
</gene>
<comment type="caution">
    <text evidence="1">The sequence shown here is derived from an EMBL/GenBank/DDBJ whole genome shotgun (WGS) entry which is preliminary data.</text>
</comment>
<protein>
    <submittedName>
        <fullName evidence="1">Uncharacterized protein</fullName>
    </submittedName>
</protein>
<dbReference type="Proteomes" id="UP000016511">
    <property type="component" value="Unassembled WGS sequence"/>
</dbReference>
<sequence length="48" mass="5733">MACCRARFLYLQLKEDLYSVLIVNKVNMSKNEWKGAAALFFLRMNRLY</sequence>
<name>U1Y1C4_ANEAE</name>
<dbReference type="EMBL" id="AWSJ01000339">
    <property type="protein sequence ID" value="ERI06027.1"/>
    <property type="molecule type" value="Genomic_DNA"/>
</dbReference>
<accession>U1Y1C4</accession>
<evidence type="ECO:0000313" key="1">
    <source>
        <dbReference type="EMBL" id="ERI06027.1"/>
    </source>
</evidence>
<proteinExistence type="predicted"/>
<keyword evidence="2" id="KW-1185">Reference proteome</keyword>
<dbReference type="HOGENOM" id="CLU_3148865_0_0_9"/>
<reference evidence="1 2" key="1">
    <citation type="submission" date="2013-08" db="EMBL/GenBank/DDBJ databases">
        <authorList>
            <person name="Weinstock G."/>
            <person name="Sodergren E."/>
            <person name="Wylie T."/>
            <person name="Fulton L."/>
            <person name="Fulton R."/>
            <person name="Fronick C."/>
            <person name="O'Laughlin M."/>
            <person name="Godfrey J."/>
            <person name="Miner T."/>
            <person name="Herter B."/>
            <person name="Appelbaum E."/>
            <person name="Cordes M."/>
            <person name="Lek S."/>
            <person name="Wollam A."/>
            <person name="Pepin K.H."/>
            <person name="Palsikar V.B."/>
            <person name="Mitreva M."/>
            <person name="Wilson R.K."/>
        </authorList>
    </citation>
    <scope>NUCLEOTIDE SEQUENCE [LARGE SCALE GENOMIC DNA]</scope>
    <source>
        <strain evidence="1 2">ATCC 12856</strain>
    </source>
</reference>
<dbReference type="AlphaFoldDB" id="U1Y1C4"/>
<evidence type="ECO:0000313" key="2">
    <source>
        <dbReference type="Proteomes" id="UP000016511"/>
    </source>
</evidence>
<organism evidence="1 2">
    <name type="scientific">Aneurinibacillus aneurinilyticus ATCC 12856</name>
    <dbReference type="NCBI Taxonomy" id="649747"/>
    <lineage>
        <taxon>Bacteria</taxon>
        <taxon>Bacillati</taxon>
        <taxon>Bacillota</taxon>
        <taxon>Bacilli</taxon>
        <taxon>Bacillales</taxon>
        <taxon>Paenibacillaceae</taxon>
        <taxon>Aneurinibacillus group</taxon>
        <taxon>Aneurinibacillus</taxon>
    </lineage>
</organism>